<accession>A0AAP0Q0A9</accession>
<evidence type="ECO:0000313" key="2">
    <source>
        <dbReference type="EMBL" id="KAK9161124.1"/>
    </source>
</evidence>
<dbReference type="EMBL" id="JBBNAF010000003">
    <property type="protein sequence ID" value="KAK9161124.1"/>
    <property type="molecule type" value="Genomic_DNA"/>
</dbReference>
<keyword evidence="3" id="KW-1185">Reference proteome</keyword>
<feature type="compositionally biased region" description="Low complexity" evidence="1">
    <location>
        <begin position="138"/>
        <end position="151"/>
    </location>
</feature>
<evidence type="ECO:0000313" key="3">
    <source>
        <dbReference type="Proteomes" id="UP001420932"/>
    </source>
</evidence>
<reference evidence="2 3" key="1">
    <citation type="submission" date="2024-01" db="EMBL/GenBank/DDBJ databases">
        <title>Genome assemblies of Stephania.</title>
        <authorList>
            <person name="Yang L."/>
        </authorList>
    </citation>
    <scope>NUCLEOTIDE SEQUENCE [LARGE SCALE GENOMIC DNA]</scope>
    <source>
        <strain evidence="2">YNDBR</strain>
        <tissue evidence="2">Leaf</tissue>
    </source>
</reference>
<feature type="compositionally biased region" description="Low complexity" evidence="1">
    <location>
        <begin position="288"/>
        <end position="297"/>
    </location>
</feature>
<protein>
    <recommendedName>
        <fullName evidence="4">Myb/SANT-like domain-containing protein</fullName>
    </recommendedName>
</protein>
<sequence>MRFYDALHEQVGKETKVGRCKWNHVEDASIIHGMFEMVGYGVDKCDNVFKPGYLNHLEEALKITCPTSTIKAKPHIEYRVKKLKEWDVFNDIIYGIKHDSSGFSFDSNSNMVTTPDDATGEDAIALEDALEDVEDVANDSSNNSNYGNGNPSKKKKVTGDMYSWDQMLAVTYVMVSEIAKVSNAINTEHNMSNDVVAARGKVVELFDVEKAVYGSKIMGRMDYMAAFPSLKAELRLRRSLSAGSLLPFDRKIEKTCHRNSKVTRQRNQSSRVQLNDKQPLLMADHIGNPHAPNAPIAPHEKREEPLVIPPQQFVAPAGPHAPVEQQRPVVHKHQPFDQ</sequence>
<feature type="region of interest" description="Disordered" evidence="1">
    <location>
        <begin position="283"/>
        <end position="338"/>
    </location>
</feature>
<name>A0AAP0Q0A9_9MAGN</name>
<comment type="caution">
    <text evidence="2">The sequence shown here is derived from an EMBL/GenBank/DDBJ whole genome shotgun (WGS) entry which is preliminary data.</text>
</comment>
<evidence type="ECO:0008006" key="4">
    <source>
        <dbReference type="Google" id="ProtNLM"/>
    </source>
</evidence>
<dbReference type="PANTHER" id="PTHR46250:SF17">
    <property type="entry name" value="MYB_SANT-LIKE DOMAIN-CONTAINING PROTEIN"/>
    <property type="match status" value="1"/>
</dbReference>
<dbReference type="PANTHER" id="PTHR46250">
    <property type="entry name" value="MYB/SANT-LIKE DNA-BINDING DOMAIN PROTEIN-RELATED"/>
    <property type="match status" value="1"/>
</dbReference>
<evidence type="ECO:0000256" key="1">
    <source>
        <dbReference type="SAM" id="MobiDB-lite"/>
    </source>
</evidence>
<feature type="region of interest" description="Disordered" evidence="1">
    <location>
        <begin position="137"/>
        <end position="156"/>
    </location>
</feature>
<dbReference type="Proteomes" id="UP001420932">
    <property type="component" value="Unassembled WGS sequence"/>
</dbReference>
<organism evidence="2 3">
    <name type="scientific">Stephania yunnanensis</name>
    <dbReference type="NCBI Taxonomy" id="152371"/>
    <lineage>
        <taxon>Eukaryota</taxon>
        <taxon>Viridiplantae</taxon>
        <taxon>Streptophyta</taxon>
        <taxon>Embryophyta</taxon>
        <taxon>Tracheophyta</taxon>
        <taxon>Spermatophyta</taxon>
        <taxon>Magnoliopsida</taxon>
        <taxon>Ranunculales</taxon>
        <taxon>Menispermaceae</taxon>
        <taxon>Menispermoideae</taxon>
        <taxon>Cissampelideae</taxon>
        <taxon>Stephania</taxon>
    </lineage>
</organism>
<gene>
    <name evidence="2" type="ORF">Syun_007465</name>
</gene>
<dbReference type="AlphaFoldDB" id="A0AAP0Q0A9"/>
<feature type="compositionally biased region" description="Basic residues" evidence="1">
    <location>
        <begin position="329"/>
        <end position="338"/>
    </location>
</feature>
<proteinExistence type="predicted"/>